<keyword evidence="2" id="KW-1185">Reference proteome</keyword>
<reference evidence="1" key="1">
    <citation type="submission" date="2022-11" db="EMBL/GenBank/DDBJ databases">
        <title>Alteromonas sp. nov., isolated from sea water of the Qingdao.</title>
        <authorList>
            <person name="Wang Q."/>
        </authorList>
    </citation>
    <scope>NUCLEOTIDE SEQUENCE</scope>
    <source>
        <strain evidence="1">ASW11-7</strain>
    </source>
</reference>
<protein>
    <submittedName>
        <fullName evidence="1">Uncharacterized protein</fullName>
    </submittedName>
</protein>
<evidence type="ECO:0000313" key="2">
    <source>
        <dbReference type="Proteomes" id="UP001142810"/>
    </source>
</evidence>
<comment type="caution">
    <text evidence="1">The sequence shown here is derived from an EMBL/GenBank/DDBJ whole genome shotgun (WGS) entry which is preliminary data.</text>
</comment>
<evidence type="ECO:0000313" key="1">
    <source>
        <dbReference type="EMBL" id="MCW8109964.1"/>
    </source>
</evidence>
<sequence>MFLVVFSVIGILVIALIYFVLKAQTHQRELMLVRSTAKSNAKKAHIAFTNLVTLSSELQNVFSQRLEVANSKGLIVGDDFNAAKTVIKLLSDVVMDCCEKGRTVEEVLTHRLKNNNVSLKDVKNYIKGRPNDVRVSWSKNTPEGFITACNLFSQSSLNVNKTDQKLEAS</sequence>
<name>A0ABT3PB12_9ALTE</name>
<proteinExistence type="predicted"/>
<accession>A0ABT3PB12</accession>
<dbReference type="EMBL" id="JAPFRD010000013">
    <property type="protein sequence ID" value="MCW8109964.1"/>
    <property type="molecule type" value="Genomic_DNA"/>
</dbReference>
<organism evidence="1 2">
    <name type="scientific">Alteromonas aquimaris</name>
    <dbReference type="NCBI Taxonomy" id="2998417"/>
    <lineage>
        <taxon>Bacteria</taxon>
        <taxon>Pseudomonadati</taxon>
        <taxon>Pseudomonadota</taxon>
        <taxon>Gammaproteobacteria</taxon>
        <taxon>Alteromonadales</taxon>
        <taxon>Alteromonadaceae</taxon>
        <taxon>Alteromonas/Salinimonas group</taxon>
        <taxon>Alteromonas</taxon>
    </lineage>
</organism>
<dbReference type="RefSeq" id="WP_265618855.1">
    <property type="nucleotide sequence ID" value="NZ_JAPFRD010000013.1"/>
</dbReference>
<dbReference type="Proteomes" id="UP001142810">
    <property type="component" value="Unassembled WGS sequence"/>
</dbReference>
<gene>
    <name evidence="1" type="ORF">OPS25_15770</name>
</gene>